<keyword evidence="6" id="KW-1185">Reference proteome</keyword>
<dbReference type="PRINTS" id="PR00455">
    <property type="entry name" value="HTHTETR"/>
</dbReference>
<feature type="region of interest" description="Disordered" evidence="3">
    <location>
        <begin position="1"/>
        <end position="39"/>
    </location>
</feature>
<dbReference type="InterPro" id="IPR001647">
    <property type="entry name" value="HTH_TetR"/>
</dbReference>
<dbReference type="Gene3D" id="1.10.357.10">
    <property type="entry name" value="Tetracycline Repressor, domain 2"/>
    <property type="match status" value="1"/>
</dbReference>
<evidence type="ECO:0000259" key="4">
    <source>
        <dbReference type="PROSITE" id="PS50977"/>
    </source>
</evidence>
<dbReference type="PROSITE" id="PS50977">
    <property type="entry name" value="HTH_TETR_2"/>
    <property type="match status" value="1"/>
</dbReference>
<dbReference type="PANTHER" id="PTHR43479">
    <property type="entry name" value="ACREF/ENVCD OPERON REPRESSOR-RELATED"/>
    <property type="match status" value="1"/>
</dbReference>
<feature type="compositionally biased region" description="Basic and acidic residues" evidence="3">
    <location>
        <begin position="28"/>
        <end position="37"/>
    </location>
</feature>
<dbReference type="Pfam" id="PF00440">
    <property type="entry name" value="TetR_N"/>
    <property type="match status" value="1"/>
</dbReference>
<sequence length="246" mass="26524">MLSCETGRQGAGESEGEAAVVTRKAGARKGDAAEATRKAGTRKIKAAETEQALKQAARRLFADNGYPNTKITDITREAGRATGSFYDHFASKEALLQALMRDMDDQADAEIGVRAHPREHDLTERDQLHAHLGVTWTVMRDHLPVVLALMQSMMAEAPGTGRAWRNLVAETAVFRDHLEYARERGRDLPGDPAIVAAAMGAMISMFGYALLTAGEHGPGLTDDEIVETLTSLLLHGLAGPSAPKPR</sequence>
<dbReference type="InterPro" id="IPR050624">
    <property type="entry name" value="HTH-type_Tx_Regulator"/>
</dbReference>
<protein>
    <submittedName>
        <fullName evidence="5">TetR/AcrR family transcriptional regulator</fullName>
    </submittedName>
</protein>
<proteinExistence type="predicted"/>
<evidence type="ECO:0000256" key="3">
    <source>
        <dbReference type="SAM" id="MobiDB-lite"/>
    </source>
</evidence>
<keyword evidence="1 2" id="KW-0238">DNA-binding</keyword>
<dbReference type="SUPFAM" id="SSF46689">
    <property type="entry name" value="Homeodomain-like"/>
    <property type="match status" value="1"/>
</dbReference>
<evidence type="ECO:0000313" key="5">
    <source>
        <dbReference type="EMBL" id="GAA3008181.1"/>
    </source>
</evidence>
<name>A0ABN3XZL5_9ACTN</name>
<dbReference type="InterPro" id="IPR036271">
    <property type="entry name" value="Tet_transcr_reg_TetR-rel_C_sf"/>
</dbReference>
<reference evidence="5 6" key="1">
    <citation type="journal article" date="2019" name="Int. J. Syst. Evol. Microbiol.">
        <title>The Global Catalogue of Microorganisms (GCM) 10K type strain sequencing project: providing services to taxonomists for standard genome sequencing and annotation.</title>
        <authorList>
            <consortium name="The Broad Institute Genomics Platform"/>
            <consortium name="The Broad Institute Genome Sequencing Center for Infectious Disease"/>
            <person name="Wu L."/>
            <person name="Ma J."/>
        </authorList>
    </citation>
    <scope>NUCLEOTIDE SEQUENCE [LARGE SCALE GENOMIC DNA]</scope>
    <source>
        <strain evidence="5 6">JCM 3106</strain>
    </source>
</reference>
<comment type="caution">
    <text evidence="5">The sequence shown here is derived from an EMBL/GenBank/DDBJ whole genome shotgun (WGS) entry which is preliminary data.</text>
</comment>
<accession>A0ABN3XZL5</accession>
<dbReference type="PANTHER" id="PTHR43479:SF11">
    <property type="entry name" value="ACREF_ENVCD OPERON REPRESSOR-RELATED"/>
    <property type="match status" value="1"/>
</dbReference>
<dbReference type="SUPFAM" id="SSF48498">
    <property type="entry name" value="Tetracyclin repressor-like, C-terminal domain"/>
    <property type="match status" value="1"/>
</dbReference>
<evidence type="ECO:0000256" key="1">
    <source>
        <dbReference type="ARBA" id="ARBA00023125"/>
    </source>
</evidence>
<dbReference type="EMBL" id="BAAAWD010000007">
    <property type="protein sequence ID" value="GAA3008181.1"/>
    <property type="molecule type" value="Genomic_DNA"/>
</dbReference>
<dbReference type="Proteomes" id="UP001499930">
    <property type="component" value="Unassembled WGS sequence"/>
</dbReference>
<feature type="DNA-binding region" description="H-T-H motif" evidence="2">
    <location>
        <begin position="70"/>
        <end position="89"/>
    </location>
</feature>
<gene>
    <name evidence="5" type="ORF">GCM10017559_33100</name>
</gene>
<feature type="domain" description="HTH tetR-type" evidence="4">
    <location>
        <begin position="47"/>
        <end position="107"/>
    </location>
</feature>
<dbReference type="InterPro" id="IPR009057">
    <property type="entry name" value="Homeodomain-like_sf"/>
</dbReference>
<evidence type="ECO:0000313" key="6">
    <source>
        <dbReference type="Proteomes" id="UP001499930"/>
    </source>
</evidence>
<evidence type="ECO:0000256" key="2">
    <source>
        <dbReference type="PROSITE-ProRule" id="PRU00335"/>
    </source>
</evidence>
<dbReference type="Gene3D" id="1.10.10.60">
    <property type="entry name" value="Homeodomain-like"/>
    <property type="match status" value="1"/>
</dbReference>
<organism evidence="5 6">
    <name type="scientific">Streptosporangium longisporum</name>
    <dbReference type="NCBI Taxonomy" id="46187"/>
    <lineage>
        <taxon>Bacteria</taxon>
        <taxon>Bacillati</taxon>
        <taxon>Actinomycetota</taxon>
        <taxon>Actinomycetes</taxon>
        <taxon>Streptosporangiales</taxon>
        <taxon>Streptosporangiaceae</taxon>
        <taxon>Streptosporangium</taxon>
    </lineage>
</organism>